<evidence type="ECO:0000256" key="6">
    <source>
        <dbReference type="SAM" id="MobiDB-lite"/>
    </source>
</evidence>
<feature type="compositionally biased region" description="Polar residues" evidence="6">
    <location>
        <begin position="148"/>
        <end position="166"/>
    </location>
</feature>
<dbReference type="EMBL" id="VSWC01000184">
    <property type="protein sequence ID" value="KAA1067562.1"/>
    <property type="molecule type" value="Genomic_DNA"/>
</dbReference>
<feature type="region of interest" description="Disordered" evidence="6">
    <location>
        <begin position="249"/>
        <end position="347"/>
    </location>
</feature>
<evidence type="ECO:0000256" key="4">
    <source>
        <dbReference type="ARBA" id="ARBA00022989"/>
    </source>
</evidence>
<evidence type="ECO:0000256" key="1">
    <source>
        <dbReference type="ARBA" id="ARBA00004141"/>
    </source>
</evidence>
<dbReference type="AlphaFoldDB" id="A0A5B0NTF7"/>
<feature type="transmembrane region" description="Helical" evidence="7">
    <location>
        <begin position="494"/>
        <end position="513"/>
    </location>
</feature>
<evidence type="ECO:0008006" key="12">
    <source>
        <dbReference type="Google" id="ProtNLM"/>
    </source>
</evidence>
<gene>
    <name evidence="8" type="ORF">PGT21_009532</name>
    <name evidence="9" type="ORF">PGTUg99_018319</name>
</gene>
<protein>
    <recommendedName>
        <fullName evidence="12">Choline transporter-like protein</fullName>
    </recommendedName>
</protein>
<feature type="transmembrane region" description="Helical" evidence="7">
    <location>
        <begin position="525"/>
        <end position="555"/>
    </location>
</feature>
<feature type="transmembrane region" description="Helical" evidence="7">
    <location>
        <begin position="716"/>
        <end position="737"/>
    </location>
</feature>
<comment type="similarity">
    <text evidence="2">Belongs to the CTL (choline transporter-like) family.</text>
</comment>
<keyword evidence="3 7" id="KW-0812">Transmembrane</keyword>
<dbReference type="InterPro" id="IPR007603">
    <property type="entry name" value="Choline_transptr-like"/>
</dbReference>
<dbReference type="Proteomes" id="UP000325313">
    <property type="component" value="Unassembled WGS sequence"/>
</dbReference>
<dbReference type="EMBL" id="VDEP01000377">
    <property type="protein sequence ID" value="KAA1092193.1"/>
    <property type="molecule type" value="Genomic_DNA"/>
</dbReference>
<organism evidence="9 11">
    <name type="scientific">Puccinia graminis f. sp. tritici</name>
    <dbReference type="NCBI Taxonomy" id="56615"/>
    <lineage>
        <taxon>Eukaryota</taxon>
        <taxon>Fungi</taxon>
        <taxon>Dikarya</taxon>
        <taxon>Basidiomycota</taxon>
        <taxon>Pucciniomycotina</taxon>
        <taxon>Pucciniomycetes</taxon>
        <taxon>Pucciniales</taxon>
        <taxon>Pucciniaceae</taxon>
        <taxon>Puccinia</taxon>
    </lineage>
</organism>
<dbReference type="GO" id="GO:0005886">
    <property type="term" value="C:plasma membrane"/>
    <property type="evidence" value="ECO:0007669"/>
    <property type="project" value="TreeGrafter"/>
</dbReference>
<feature type="compositionally biased region" description="Low complexity" evidence="6">
    <location>
        <begin position="16"/>
        <end position="42"/>
    </location>
</feature>
<feature type="transmembrane region" description="Helical" evidence="7">
    <location>
        <begin position="385"/>
        <end position="406"/>
    </location>
</feature>
<reference evidence="10 11" key="1">
    <citation type="submission" date="2019-05" db="EMBL/GenBank/DDBJ databases">
        <title>Emergence of the Ug99 lineage of the wheat stem rust pathogen through somatic hybridization.</title>
        <authorList>
            <person name="Li F."/>
            <person name="Upadhyaya N.M."/>
            <person name="Sperschneider J."/>
            <person name="Matny O."/>
            <person name="Nguyen-Phuc H."/>
            <person name="Mago R."/>
            <person name="Raley C."/>
            <person name="Miller M.E."/>
            <person name="Silverstein K.A.T."/>
            <person name="Henningsen E."/>
            <person name="Hirsch C.D."/>
            <person name="Visser B."/>
            <person name="Pretorius Z.A."/>
            <person name="Steffenson B.J."/>
            <person name="Schwessinger B."/>
            <person name="Dodds P.N."/>
            <person name="Figueroa M."/>
        </authorList>
    </citation>
    <scope>NUCLEOTIDE SEQUENCE [LARGE SCALE GENOMIC DNA]</scope>
    <source>
        <strain evidence="8">21-0</strain>
        <strain evidence="9 11">Ug99</strain>
    </source>
</reference>
<evidence type="ECO:0000256" key="3">
    <source>
        <dbReference type="ARBA" id="ARBA00022692"/>
    </source>
</evidence>
<evidence type="ECO:0000313" key="11">
    <source>
        <dbReference type="Proteomes" id="UP000325313"/>
    </source>
</evidence>
<feature type="region of interest" description="Disordered" evidence="6">
    <location>
        <begin position="143"/>
        <end position="171"/>
    </location>
</feature>
<feature type="transmembrane region" description="Helical" evidence="7">
    <location>
        <begin position="758"/>
        <end position="783"/>
    </location>
</feature>
<dbReference type="GO" id="GO:0022857">
    <property type="term" value="F:transmembrane transporter activity"/>
    <property type="evidence" value="ECO:0007669"/>
    <property type="project" value="InterPro"/>
</dbReference>
<evidence type="ECO:0000256" key="2">
    <source>
        <dbReference type="ARBA" id="ARBA00007168"/>
    </source>
</evidence>
<feature type="transmembrane region" description="Helical" evidence="7">
    <location>
        <begin position="824"/>
        <end position="841"/>
    </location>
</feature>
<dbReference type="PANTHER" id="PTHR12385">
    <property type="entry name" value="CHOLINE TRANSPORTER-LIKE (SLC FAMILY 44)"/>
    <property type="match status" value="1"/>
</dbReference>
<evidence type="ECO:0000256" key="7">
    <source>
        <dbReference type="SAM" id="Phobius"/>
    </source>
</evidence>
<evidence type="ECO:0000313" key="8">
    <source>
        <dbReference type="EMBL" id="KAA1067562.1"/>
    </source>
</evidence>
<feature type="region of interest" description="Disordered" evidence="6">
    <location>
        <begin position="1"/>
        <end position="62"/>
    </location>
</feature>
<name>A0A5B0NTF7_PUCGR</name>
<evidence type="ECO:0000313" key="10">
    <source>
        <dbReference type="Proteomes" id="UP000324748"/>
    </source>
</evidence>
<dbReference type="PANTHER" id="PTHR12385:SF88">
    <property type="entry name" value="CHOLINE TRANSPORTER-LIKE PROTEIN CTL1"/>
    <property type="match status" value="1"/>
</dbReference>
<comment type="caution">
    <text evidence="9">The sequence shown here is derived from an EMBL/GenBank/DDBJ whole genome shotgun (WGS) entry which is preliminary data.</text>
</comment>
<sequence>MSNREAHHQSGLQPLSQSFFNSHYQQQQQQQQQQPSTSQQHQHQNEASNSYHHPTTNTGPSLSRFLSTSIINPIYRSRLFPSTVSENPLFYSTREGYENSLEDENDDILPDQDDHRLLQQLHSDRTRNPRGIDEGLEDDELSFEHHQSTSQGKQRGPSTSNTNLINSGPLDRLQNHFHQSHQQTEQEDDEDPFYEHQDLISSHHHPTLPEDRFEPPLPRHLMASHALSNLIASEISYGNHYIQSVQNHQTNYSDNPQNPVGWKMYQSLGPGSILAPPPPPPPPSLQKPPAAGPPSTSHNKSVPPSQPIPEPRMSPSELTERPPARQADRPVNSGFEGTPEAYPMAPNEYADGQPTVYIYPTEARDIGSDVSGQSSLGPQSYRDSFWIGAWLSSLLYAFGEALFVFFGSSGQPDSEEGDPRAGKMAGLAKGLPILALLITMTFGISVGSMSLLMLVKRSIRYLVYGAMVGVPSVLGMVGLWTWTEAVADSGRRGMGWVSVATVCTAGVWMRMMWVQRGRLERTIQVLTLAVSVLVAHPSLVMASVGLSMACILSSIPFLTLILNLLLRNGPAAQPTISSSSAIHALLAGFVWSWSLNVLRNLQRIIVAGVVSHWYFNRHSPPPTTKDQHRNGYSSLDSTCQSISRAIGPSLGTVCLASFLSTIFDSASKVFKLLHRLTTTSTNTSSSSTTPLRIFWGCANNLLLGWMKISIDFWNRIFDFMSSFTLIYAGITGFNFVASFRKTQALVFKQAQIGLFHNLLVKSILNLIALTISLTISLIGYQLYSTSLSSSSSSTIPSSSSSKLLTAHTDLNDPVHHPHQQQQQAFGPFIWIFFGLLPFWILRFLTDLIATCVDTLFLCWNIDLDIGTNHSNLTRQAFIGKLDD</sequence>
<evidence type="ECO:0000256" key="5">
    <source>
        <dbReference type="ARBA" id="ARBA00023136"/>
    </source>
</evidence>
<feature type="compositionally biased region" description="Basic and acidic residues" evidence="6">
    <location>
        <begin position="318"/>
        <end position="328"/>
    </location>
</feature>
<keyword evidence="10" id="KW-1185">Reference proteome</keyword>
<feature type="compositionally biased region" description="Pro residues" evidence="6">
    <location>
        <begin position="275"/>
        <end position="292"/>
    </location>
</feature>
<keyword evidence="5 7" id="KW-0472">Membrane</keyword>
<feature type="transmembrane region" description="Helical" evidence="7">
    <location>
        <begin position="433"/>
        <end position="454"/>
    </location>
</feature>
<feature type="compositionally biased region" description="Polar residues" evidence="6">
    <location>
        <begin position="45"/>
        <end position="62"/>
    </location>
</feature>
<evidence type="ECO:0000313" key="9">
    <source>
        <dbReference type="EMBL" id="KAA1092193.1"/>
    </source>
</evidence>
<accession>A0A5B0NTF7</accession>
<feature type="compositionally biased region" description="Polar residues" evidence="6">
    <location>
        <begin position="249"/>
        <end position="258"/>
    </location>
</feature>
<dbReference type="Proteomes" id="UP000324748">
    <property type="component" value="Unassembled WGS sequence"/>
</dbReference>
<dbReference type="Pfam" id="PF04515">
    <property type="entry name" value="Choline_transpo"/>
    <property type="match status" value="1"/>
</dbReference>
<dbReference type="OrthoDB" id="420519at2759"/>
<feature type="transmembrane region" description="Helical" evidence="7">
    <location>
        <begin position="461"/>
        <end position="482"/>
    </location>
</feature>
<comment type="subcellular location">
    <subcellularLocation>
        <location evidence="1">Membrane</location>
        <topology evidence="1">Multi-pass membrane protein</topology>
    </subcellularLocation>
</comment>
<keyword evidence="4 7" id="KW-1133">Transmembrane helix</keyword>
<proteinExistence type="inferred from homology"/>